<protein>
    <recommendedName>
        <fullName evidence="5">Kynurenine formamidase</fullName>
        <ecNumber evidence="4">3.5.1.9</ecNumber>
    </recommendedName>
</protein>
<evidence type="ECO:0000256" key="10">
    <source>
        <dbReference type="ARBA" id="ARBA00048496"/>
    </source>
</evidence>
<proteinExistence type="predicted"/>
<evidence type="ECO:0000256" key="4">
    <source>
        <dbReference type="ARBA" id="ARBA00012930"/>
    </source>
</evidence>
<dbReference type="PANTHER" id="PTHR31118">
    <property type="entry name" value="CYCLASE-LIKE PROTEIN 2"/>
    <property type="match status" value="1"/>
</dbReference>
<dbReference type="EC" id="3.5.1.9" evidence="4"/>
<dbReference type="SUPFAM" id="SSF102198">
    <property type="entry name" value="Putative cyclase"/>
    <property type="match status" value="1"/>
</dbReference>
<dbReference type="GO" id="GO:0046872">
    <property type="term" value="F:metal ion binding"/>
    <property type="evidence" value="ECO:0007669"/>
    <property type="project" value="UniProtKB-KW"/>
</dbReference>
<evidence type="ECO:0000313" key="12">
    <source>
        <dbReference type="EMBL" id="SHI69918.1"/>
    </source>
</evidence>
<name>A0A1M6DA47_9FIRM</name>
<comment type="subunit">
    <text evidence="3">Homodimer.</text>
</comment>
<dbReference type="PANTHER" id="PTHR31118:SF12">
    <property type="entry name" value="CYCLASE-LIKE PROTEIN 2"/>
    <property type="match status" value="1"/>
</dbReference>
<dbReference type="FunFam" id="3.50.30.50:FF:000001">
    <property type="entry name" value="Kynurenine formamidase"/>
    <property type="match status" value="1"/>
</dbReference>
<organism evidence="12 13">
    <name type="scientific">Thermoclostridium caenicola</name>
    <dbReference type="NCBI Taxonomy" id="659425"/>
    <lineage>
        <taxon>Bacteria</taxon>
        <taxon>Bacillati</taxon>
        <taxon>Bacillota</taxon>
        <taxon>Clostridia</taxon>
        <taxon>Eubacteriales</taxon>
        <taxon>Oscillospiraceae</taxon>
        <taxon>Thermoclostridium</taxon>
    </lineage>
</organism>
<reference evidence="12 13" key="1">
    <citation type="submission" date="2016-11" db="EMBL/GenBank/DDBJ databases">
        <authorList>
            <person name="Varghese N."/>
            <person name="Submissions S."/>
        </authorList>
    </citation>
    <scope>NUCLEOTIDE SEQUENCE [LARGE SCALE GENOMIC DNA]</scope>
    <source>
        <strain evidence="12 13">DSM 19027</strain>
    </source>
</reference>
<comment type="catalytic activity">
    <reaction evidence="10">
        <text>N-formyl-L-kynurenine + H2O = L-kynurenine + formate + H(+)</text>
        <dbReference type="Rhea" id="RHEA:13009"/>
        <dbReference type="ChEBI" id="CHEBI:15377"/>
        <dbReference type="ChEBI" id="CHEBI:15378"/>
        <dbReference type="ChEBI" id="CHEBI:15740"/>
        <dbReference type="ChEBI" id="CHEBI:57959"/>
        <dbReference type="ChEBI" id="CHEBI:58629"/>
        <dbReference type="EC" id="3.5.1.9"/>
    </reaction>
</comment>
<evidence type="ECO:0000256" key="8">
    <source>
        <dbReference type="ARBA" id="ARBA00022833"/>
    </source>
</evidence>
<dbReference type="Proteomes" id="UP000324781">
    <property type="component" value="Unassembled WGS sequence"/>
</dbReference>
<dbReference type="GO" id="GO:0019441">
    <property type="term" value="P:L-tryptophan catabolic process to kynurenine"/>
    <property type="evidence" value="ECO:0007669"/>
    <property type="project" value="InterPro"/>
</dbReference>
<dbReference type="GO" id="GO:0004061">
    <property type="term" value="F:arylformamidase activity"/>
    <property type="evidence" value="ECO:0007669"/>
    <property type="project" value="UniProtKB-EC"/>
</dbReference>
<dbReference type="AlphaFoldDB" id="A0A1M6DA47"/>
<gene>
    <name evidence="12" type="ORF">SAMN05444373_10078</name>
</gene>
<evidence type="ECO:0000256" key="9">
    <source>
        <dbReference type="ARBA" id="ARBA00023079"/>
    </source>
</evidence>
<keyword evidence="8" id="KW-0862">Zinc</keyword>
<keyword evidence="6" id="KW-0479">Metal-binding</keyword>
<comment type="cofactor">
    <cofactor evidence="1">
        <name>Zn(2+)</name>
        <dbReference type="ChEBI" id="CHEBI:29105"/>
    </cofactor>
</comment>
<dbReference type="Gene3D" id="3.50.30.50">
    <property type="entry name" value="Putative cyclase"/>
    <property type="match status" value="1"/>
</dbReference>
<evidence type="ECO:0000256" key="7">
    <source>
        <dbReference type="ARBA" id="ARBA00022801"/>
    </source>
</evidence>
<keyword evidence="13" id="KW-1185">Reference proteome</keyword>
<comment type="function">
    <text evidence="2">Catalyzes the hydrolysis of N-formyl-L-kynurenine to L-kynurenine, the second step in the kynurenine pathway of tryptophan degradation.</text>
</comment>
<dbReference type="EMBL" id="FQZP01000007">
    <property type="protein sequence ID" value="SHI69918.1"/>
    <property type="molecule type" value="Genomic_DNA"/>
</dbReference>
<dbReference type="InterPro" id="IPR037175">
    <property type="entry name" value="KFase_sf"/>
</dbReference>
<evidence type="ECO:0000256" key="5">
    <source>
        <dbReference type="ARBA" id="ARBA00014889"/>
    </source>
</evidence>
<sequence length="210" mass="23147">MFEGRQVIDVTRKILSGMTVWPGDPGVLVERTDSISDGAVANVSRISLGVHSGTHMDAPLHFIDGGKDIDSVEIARLFGCVLVVEAPSDRIGEELLEPYDLSAVQAVFFRTRASMRDEMTPFWDEYPAITAECAEYLIQNGIVMVGTDYFSVELCRDNLYPVHKTLLSHGIAIVENLALKDVEPGVYDYICLPLRIAGSDGSPVRVLLFR</sequence>
<dbReference type="InterPro" id="IPR007325">
    <property type="entry name" value="KFase/CYL"/>
</dbReference>
<dbReference type="Pfam" id="PF04199">
    <property type="entry name" value="Cyclase"/>
    <property type="match status" value="1"/>
</dbReference>
<evidence type="ECO:0000256" key="1">
    <source>
        <dbReference type="ARBA" id="ARBA00001947"/>
    </source>
</evidence>
<evidence type="ECO:0000256" key="11">
    <source>
        <dbReference type="ARBA" id="ARBA00060547"/>
    </source>
</evidence>
<evidence type="ECO:0000313" key="13">
    <source>
        <dbReference type="Proteomes" id="UP000324781"/>
    </source>
</evidence>
<evidence type="ECO:0000256" key="6">
    <source>
        <dbReference type="ARBA" id="ARBA00022723"/>
    </source>
</evidence>
<accession>A0A1M6DA47</accession>
<comment type="pathway">
    <text evidence="11">Amino-acid degradation; L-tryptophan degradation via kynurenine pathway; L-kynurenine from L-tryptophan: step 2/2.</text>
</comment>
<dbReference type="OrthoDB" id="9796085at2"/>
<evidence type="ECO:0000256" key="3">
    <source>
        <dbReference type="ARBA" id="ARBA00011738"/>
    </source>
</evidence>
<keyword evidence="9" id="KW-0823">Tryptophan catabolism</keyword>
<keyword evidence="7" id="KW-0378">Hydrolase</keyword>
<dbReference type="RefSeq" id="WP_149677969.1">
    <property type="nucleotide sequence ID" value="NZ_FQZP01000007.1"/>
</dbReference>
<evidence type="ECO:0000256" key="2">
    <source>
        <dbReference type="ARBA" id="ARBA00002204"/>
    </source>
</evidence>